<dbReference type="STRING" id="909626.AQJ91_10860"/>
<dbReference type="Proteomes" id="UP000053260">
    <property type="component" value="Unassembled WGS sequence"/>
</dbReference>
<proteinExistence type="predicted"/>
<dbReference type="AlphaFoldDB" id="A0A101V272"/>
<keyword evidence="1" id="KW-0732">Signal</keyword>
<evidence type="ECO:0000256" key="1">
    <source>
        <dbReference type="SAM" id="SignalP"/>
    </source>
</evidence>
<feature type="signal peptide" evidence="1">
    <location>
        <begin position="1"/>
        <end position="29"/>
    </location>
</feature>
<evidence type="ECO:0000313" key="3">
    <source>
        <dbReference type="Proteomes" id="UP000053260"/>
    </source>
</evidence>
<comment type="caution">
    <text evidence="2">The sequence shown here is derived from an EMBL/GenBank/DDBJ whole genome shotgun (WGS) entry which is preliminary data.</text>
</comment>
<accession>A0A101V272</accession>
<evidence type="ECO:0008006" key="4">
    <source>
        <dbReference type="Google" id="ProtNLM"/>
    </source>
</evidence>
<name>A0A101V272_9ACTN</name>
<sequence>MVGTMLKRGSIVAAAAAMAIGFAAGPAAAGNVGIQLPSGRGTMTFIDDGDDFKVCDTKADGHGVTGKVRQLTPQGRIVVIATIDDGGDAGCDWATDLDLIGTWPHDMLLCWHGGGCVVSPVIRESD</sequence>
<organism evidence="2 3">
    <name type="scientific">Streptomyces dysideae</name>
    <dbReference type="NCBI Taxonomy" id="909626"/>
    <lineage>
        <taxon>Bacteria</taxon>
        <taxon>Bacillati</taxon>
        <taxon>Actinomycetota</taxon>
        <taxon>Actinomycetes</taxon>
        <taxon>Kitasatosporales</taxon>
        <taxon>Streptomycetaceae</taxon>
        <taxon>Streptomyces</taxon>
    </lineage>
</organism>
<evidence type="ECO:0000313" key="2">
    <source>
        <dbReference type="EMBL" id="KUO21131.1"/>
    </source>
</evidence>
<protein>
    <recommendedName>
        <fullName evidence="4">Secreted protein</fullName>
    </recommendedName>
</protein>
<reference evidence="2 3" key="1">
    <citation type="submission" date="2015-10" db="EMBL/GenBank/DDBJ databases">
        <title>Draft genome sequence of Streptomyces sp. RV15, isolated from a marine sponge.</title>
        <authorList>
            <person name="Ruckert C."/>
            <person name="Abdelmohsen U.R."/>
            <person name="Winkler A."/>
            <person name="Hentschel U."/>
            <person name="Kalinowski J."/>
            <person name="Kampfer P."/>
            <person name="Glaeser S."/>
        </authorList>
    </citation>
    <scope>NUCLEOTIDE SEQUENCE [LARGE SCALE GENOMIC DNA]</scope>
    <source>
        <strain evidence="2 3">RV15</strain>
    </source>
</reference>
<gene>
    <name evidence="2" type="ORF">AQJ91_10860</name>
</gene>
<feature type="chain" id="PRO_5007108652" description="Secreted protein" evidence="1">
    <location>
        <begin position="30"/>
        <end position="126"/>
    </location>
</feature>
<keyword evidence="3" id="KW-1185">Reference proteome</keyword>
<dbReference type="EMBL" id="LMXB01000026">
    <property type="protein sequence ID" value="KUO21131.1"/>
    <property type="molecule type" value="Genomic_DNA"/>
</dbReference>